<protein>
    <submittedName>
        <fullName evidence="2">Uncharacterized protein</fullName>
    </submittedName>
</protein>
<sequence>MAGLVAWAGDDNFGTEHSTRDIIVATRAFRTPVPRLWQPDRDSWLQDRRVRGSIPDSSKDQPRVDRL</sequence>
<evidence type="ECO:0000313" key="2">
    <source>
        <dbReference type="EMBL" id="GBL84840.1"/>
    </source>
</evidence>
<evidence type="ECO:0000313" key="3">
    <source>
        <dbReference type="Proteomes" id="UP000499080"/>
    </source>
</evidence>
<feature type="compositionally biased region" description="Basic and acidic residues" evidence="1">
    <location>
        <begin position="57"/>
        <end position="67"/>
    </location>
</feature>
<gene>
    <name evidence="2" type="ORF">AVEN_93865_1</name>
</gene>
<comment type="caution">
    <text evidence="2">The sequence shown here is derived from an EMBL/GenBank/DDBJ whole genome shotgun (WGS) entry which is preliminary data.</text>
</comment>
<dbReference type="EMBL" id="BGPR01000039">
    <property type="protein sequence ID" value="GBL84840.1"/>
    <property type="molecule type" value="Genomic_DNA"/>
</dbReference>
<name>A0A4Y2AY74_ARAVE</name>
<proteinExistence type="predicted"/>
<accession>A0A4Y2AY74</accession>
<organism evidence="2 3">
    <name type="scientific">Araneus ventricosus</name>
    <name type="common">Orbweaver spider</name>
    <name type="synonym">Epeira ventricosa</name>
    <dbReference type="NCBI Taxonomy" id="182803"/>
    <lineage>
        <taxon>Eukaryota</taxon>
        <taxon>Metazoa</taxon>
        <taxon>Ecdysozoa</taxon>
        <taxon>Arthropoda</taxon>
        <taxon>Chelicerata</taxon>
        <taxon>Arachnida</taxon>
        <taxon>Araneae</taxon>
        <taxon>Araneomorphae</taxon>
        <taxon>Entelegynae</taxon>
        <taxon>Araneoidea</taxon>
        <taxon>Araneidae</taxon>
        <taxon>Araneus</taxon>
    </lineage>
</organism>
<reference evidence="2 3" key="1">
    <citation type="journal article" date="2019" name="Sci. Rep.">
        <title>Orb-weaving spider Araneus ventricosus genome elucidates the spidroin gene catalogue.</title>
        <authorList>
            <person name="Kono N."/>
            <person name="Nakamura H."/>
            <person name="Ohtoshi R."/>
            <person name="Moran D.A.P."/>
            <person name="Shinohara A."/>
            <person name="Yoshida Y."/>
            <person name="Fujiwara M."/>
            <person name="Mori M."/>
            <person name="Tomita M."/>
            <person name="Arakawa K."/>
        </authorList>
    </citation>
    <scope>NUCLEOTIDE SEQUENCE [LARGE SCALE GENOMIC DNA]</scope>
</reference>
<feature type="region of interest" description="Disordered" evidence="1">
    <location>
        <begin position="48"/>
        <end position="67"/>
    </location>
</feature>
<dbReference type="AlphaFoldDB" id="A0A4Y2AY74"/>
<evidence type="ECO:0000256" key="1">
    <source>
        <dbReference type="SAM" id="MobiDB-lite"/>
    </source>
</evidence>
<keyword evidence="3" id="KW-1185">Reference proteome</keyword>
<dbReference type="Proteomes" id="UP000499080">
    <property type="component" value="Unassembled WGS sequence"/>
</dbReference>